<comment type="cofactor">
    <cofactor evidence="1 4">
        <name>pyridoxal 5'-phosphate</name>
        <dbReference type="ChEBI" id="CHEBI:597326"/>
    </cofactor>
</comment>
<comment type="similarity">
    <text evidence="4">Belongs to the trans-sulfuration enzymes family.</text>
</comment>
<feature type="modified residue" description="N6-(pyridoxal phosphate)lysine" evidence="3">
    <location>
        <position position="202"/>
    </location>
</feature>
<proteinExistence type="inferred from homology"/>
<name>A0A285D2M7_9RHOB</name>
<gene>
    <name evidence="5" type="ORF">SAMN05878503_11922</name>
</gene>
<evidence type="ECO:0000256" key="2">
    <source>
        <dbReference type="ARBA" id="ARBA00022898"/>
    </source>
</evidence>
<dbReference type="GO" id="GO:0004123">
    <property type="term" value="F:cystathionine gamma-lyase activity"/>
    <property type="evidence" value="ECO:0007669"/>
    <property type="project" value="TreeGrafter"/>
</dbReference>
<dbReference type="GO" id="GO:0005737">
    <property type="term" value="C:cytoplasm"/>
    <property type="evidence" value="ECO:0007669"/>
    <property type="project" value="TreeGrafter"/>
</dbReference>
<dbReference type="Gene3D" id="3.40.640.10">
    <property type="entry name" value="Type I PLP-dependent aspartate aminotransferase-like (Major domain)"/>
    <property type="match status" value="1"/>
</dbReference>
<dbReference type="Gene3D" id="3.90.1150.10">
    <property type="entry name" value="Aspartate Aminotransferase, domain 1"/>
    <property type="match status" value="1"/>
</dbReference>
<dbReference type="Proteomes" id="UP000219467">
    <property type="component" value="Unassembled WGS sequence"/>
</dbReference>
<dbReference type="InterPro" id="IPR015422">
    <property type="entry name" value="PyrdxlP-dep_Trfase_small"/>
</dbReference>
<dbReference type="InterPro" id="IPR015421">
    <property type="entry name" value="PyrdxlP-dep_Trfase_major"/>
</dbReference>
<keyword evidence="2 3" id="KW-0663">Pyridoxal phosphate</keyword>
<dbReference type="FunFam" id="3.40.640.10:FF:000046">
    <property type="entry name" value="Cystathionine gamma-lyase"/>
    <property type="match status" value="1"/>
</dbReference>
<reference evidence="6" key="1">
    <citation type="submission" date="2017-08" db="EMBL/GenBank/DDBJ databases">
        <authorList>
            <person name="Varghese N."/>
            <person name="Submissions S."/>
        </authorList>
    </citation>
    <scope>NUCLEOTIDE SEQUENCE [LARGE SCALE GENOMIC DNA]</scope>
    <source>
        <strain evidence="6">JA234</strain>
    </source>
</reference>
<accession>A0A285D2M7</accession>
<dbReference type="PROSITE" id="PS00868">
    <property type="entry name" value="CYS_MET_METAB_PP"/>
    <property type="match status" value="1"/>
</dbReference>
<dbReference type="PIRSF" id="PIRSF001434">
    <property type="entry name" value="CGS"/>
    <property type="match status" value="1"/>
</dbReference>
<evidence type="ECO:0000256" key="3">
    <source>
        <dbReference type="PIRSR" id="PIRSR001434-2"/>
    </source>
</evidence>
<dbReference type="OrthoDB" id="9805807at2"/>
<dbReference type="PANTHER" id="PTHR11808:SF85">
    <property type="entry name" value="CYSTATHIONINE GAMMA-LYASE-RELATED"/>
    <property type="match status" value="1"/>
</dbReference>
<dbReference type="GO" id="GO:0019346">
    <property type="term" value="P:transsulfuration"/>
    <property type="evidence" value="ECO:0007669"/>
    <property type="project" value="InterPro"/>
</dbReference>
<dbReference type="RefSeq" id="WP_097031520.1">
    <property type="nucleotide sequence ID" value="NZ_OAOQ01000019.1"/>
</dbReference>
<dbReference type="InterPro" id="IPR054542">
    <property type="entry name" value="Cys_met_metab_PP"/>
</dbReference>
<dbReference type="CDD" id="cd00614">
    <property type="entry name" value="CGS_like"/>
    <property type="match status" value="1"/>
</dbReference>
<evidence type="ECO:0000256" key="1">
    <source>
        <dbReference type="ARBA" id="ARBA00001933"/>
    </source>
</evidence>
<dbReference type="EMBL" id="OAOQ01000019">
    <property type="protein sequence ID" value="SNX74071.1"/>
    <property type="molecule type" value="Genomic_DNA"/>
</dbReference>
<dbReference type="GO" id="GO:0030170">
    <property type="term" value="F:pyridoxal phosphate binding"/>
    <property type="evidence" value="ECO:0007669"/>
    <property type="project" value="InterPro"/>
</dbReference>
<evidence type="ECO:0000256" key="4">
    <source>
        <dbReference type="RuleBase" id="RU362118"/>
    </source>
</evidence>
<keyword evidence="6" id="KW-1185">Reference proteome</keyword>
<evidence type="ECO:0000313" key="6">
    <source>
        <dbReference type="Proteomes" id="UP000219467"/>
    </source>
</evidence>
<sequence length="379" mass="40420">MTDRALTPETLAAQALGHVDGPTGALIPPIHPSTTFERDADTGYSRGRVYARADNPTFDAAAETLTQLEGGEATLLFSSGMAAATAVFLALNPGDHVVAPRVMYWALRGWLLDFASRWGLRVDLVDTSDLDAVAAAVRPGQTRLIWLETPANPTWEVADIAAVAGIAHAAGARLAVDSTVATPVLTRPLELGADIVMHSATKYLNGHSDVVAGTLTTARRDEVWSRIETIQRQNGAILGPFEAWLLQRGLRTLFPRLRWQCHSASLLADRLAAHPRVAAVLYPGLPGHPGHDVARRQMQGGFGGMLSIRVAGGREAAIATAARVRIWTRATSLGGVESLIEHRASIEGPTSPVPDDLLRLSVGLESTEDLWADLSAALD</sequence>
<dbReference type="GO" id="GO:0019343">
    <property type="term" value="P:cysteine biosynthetic process via cystathionine"/>
    <property type="evidence" value="ECO:0007669"/>
    <property type="project" value="TreeGrafter"/>
</dbReference>
<evidence type="ECO:0000313" key="5">
    <source>
        <dbReference type="EMBL" id="SNX74071.1"/>
    </source>
</evidence>
<organism evidence="5 6">
    <name type="scientific">Cereibacter ovatus</name>
    <dbReference type="NCBI Taxonomy" id="439529"/>
    <lineage>
        <taxon>Bacteria</taxon>
        <taxon>Pseudomonadati</taxon>
        <taxon>Pseudomonadota</taxon>
        <taxon>Alphaproteobacteria</taxon>
        <taxon>Rhodobacterales</taxon>
        <taxon>Paracoccaceae</taxon>
        <taxon>Cereibacter</taxon>
    </lineage>
</organism>
<dbReference type="PANTHER" id="PTHR11808">
    <property type="entry name" value="TRANS-SULFURATION ENZYME FAMILY MEMBER"/>
    <property type="match status" value="1"/>
</dbReference>
<dbReference type="AlphaFoldDB" id="A0A285D2M7"/>
<dbReference type="SUPFAM" id="SSF53383">
    <property type="entry name" value="PLP-dependent transferases"/>
    <property type="match status" value="1"/>
</dbReference>
<dbReference type="InterPro" id="IPR015424">
    <property type="entry name" value="PyrdxlP-dep_Trfase"/>
</dbReference>
<dbReference type="InterPro" id="IPR000277">
    <property type="entry name" value="Cys/Met-Metab_PyrdxlP-dep_enz"/>
</dbReference>
<protein>
    <submittedName>
        <fullName evidence="5">Cystathionine gamma-synthase</fullName>
    </submittedName>
</protein>
<dbReference type="Pfam" id="PF01053">
    <property type="entry name" value="Cys_Met_Meta_PP"/>
    <property type="match status" value="1"/>
</dbReference>